<sequence>MASHLRRDTVQGLTVRPEPVEGWVVKPIMVRQAHHERLNLKLSRLTAFSQLNSYSVTVRTELVEVYRSWFDKLTTNGLT</sequence>
<proteinExistence type="predicted"/>
<dbReference type="Proteomes" id="UP000195667">
    <property type="component" value="Unassembled WGS sequence"/>
</dbReference>
<accession>A0A1R4HAK0</accession>
<name>A0A1R4HAK0_9GAMM</name>
<evidence type="ECO:0000313" key="2">
    <source>
        <dbReference type="Proteomes" id="UP000195667"/>
    </source>
</evidence>
<organism evidence="1 2">
    <name type="scientific">Crenothrix polyspora</name>
    <dbReference type="NCBI Taxonomy" id="360316"/>
    <lineage>
        <taxon>Bacteria</taxon>
        <taxon>Pseudomonadati</taxon>
        <taxon>Pseudomonadota</taxon>
        <taxon>Gammaproteobacteria</taxon>
        <taxon>Methylococcales</taxon>
        <taxon>Crenotrichaceae</taxon>
        <taxon>Crenothrix</taxon>
    </lineage>
</organism>
<dbReference type="AlphaFoldDB" id="A0A1R4HAK0"/>
<dbReference type="EMBL" id="FUKI01000117">
    <property type="protein sequence ID" value="SJM93243.1"/>
    <property type="molecule type" value="Genomic_DNA"/>
</dbReference>
<reference evidence="2" key="1">
    <citation type="submission" date="2017-02" db="EMBL/GenBank/DDBJ databases">
        <authorList>
            <person name="Daims H."/>
        </authorList>
    </citation>
    <scope>NUCLEOTIDE SEQUENCE [LARGE SCALE GENOMIC DNA]</scope>
</reference>
<evidence type="ECO:0000313" key="1">
    <source>
        <dbReference type="EMBL" id="SJM93243.1"/>
    </source>
</evidence>
<protein>
    <submittedName>
        <fullName evidence="1">Uncharacterized protein</fullName>
    </submittedName>
</protein>
<gene>
    <name evidence="1" type="ORF">CRENPOLYSF1_410026</name>
</gene>
<keyword evidence="2" id="KW-1185">Reference proteome</keyword>